<name>A0A101LVN5_PICGL</name>
<geneLocation type="mitochondrion" evidence="1"/>
<comment type="caution">
    <text evidence="1">The sequence shown here is derived from an EMBL/GenBank/DDBJ whole genome shotgun (WGS) entry which is preliminary data.</text>
</comment>
<evidence type="ECO:0000313" key="1">
    <source>
        <dbReference type="EMBL" id="KUM46171.1"/>
    </source>
</evidence>
<gene>
    <name evidence="1" type="ORF">ABT39_MTgene1977</name>
</gene>
<protein>
    <submittedName>
        <fullName evidence="1">Uncharacterized protein</fullName>
    </submittedName>
</protein>
<organism evidence="1">
    <name type="scientific">Picea glauca</name>
    <name type="common">White spruce</name>
    <name type="synonym">Pinus glauca</name>
    <dbReference type="NCBI Taxonomy" id="3330"/>
    <lineage>
        <taxon>Eukaryota</taxon>
        <taxon>Viridiplantae</taxon>
        <taxon>Streptophyta</taxon>
        <taxon>Embryophyta</taxon>
        <taxon>Tracheophyta</taxon>
        <taxon>Spermatophyta</taxon>
        <taxon>Pinopsida</taxon>
        <taxon>Pinidae</taxon>
        <taxon>Conifers I</taxon>
        <taxon>Pinales</taxon>
        <taxon>Pinaceae</taxon>
        <taxon>Picea</taxon>
    </lineage>
</organism>
<dbReference type="AlphaFoldDB" id="A0A101LVN5"/>
<sequence length="62" mass="7365">MRIRDPVGRLCLKPPKHEGFIYINPHLRRFWNLMGRPGMTYISCFRERDEVVVLLIALLIGR</sequence>
<proteinExistence type="predicted"/>
<keyword evidence="1" id="KW-0496">Mitochondrion</keyword>
<accession>A0A101LVN5</accession>
<dbReference type="EMBL" id="LKAM01000013">
    <property type="protein sequence ID" value="KUM46171.1"/>
    <property type="molecule type" value="Genomic_DNA"/>
</dbReference>
<reference evidence="1" key="1">
    <citation type="journal article" date="2015" name="Genome Biol. Evol.">
        <title>Organellar Genomes of White Spruce (Picea glauca): Assembly and Annotation.</title>
        <authorList>
            <person name="Jackman S.D."/>
            <person name="Warren R.L."/>
            <person name="Gibb E.A."/>
            <person name="Vandervalk B.P."/>
            <person name="Mohamadi H."/>
            <person name="Chu J."/>
            <person name="Raymond A."/>
            <person name="Pleasance S."/>
            <person name="Coope R."/>
            <person name="Wildung M.R."/>
            <person name="Ritland C.E."/>
            <person name="Bousquet J."/>
            <person name="Jones S.J."/>
            <person name="Bohlmann J."/>
            <person name="Birol I."/>
        </authorList>
    </citation>
    <scope>NUCLEOTIDE SEQUENCE [LARGE SCALE GENOMIC DNA]</scope>
    <source>
        <tissue evidence="1">Flushing bud</tissue>
    </source>
</reference>